<dbReference type="EC" id="2.7.13.3" evidence="2"/>
<accession>A0A2I0V3A4</accession>
<dbReference type="GO" id="GO:0004673">
    <property type="term" value="F:protein histidine kinase activity"/>
    <property type="evidence" value="ECO:0007669"/>
    <property type="project" value="UniProtKB-EC"/>
</dbReference>
<evidence type="ECO:0000256" key="4">
    <source>
        <dbReference type="ARBA" id="ARBA00022679"/>
    </source>
</evidence>
<dbReference type="Pfam" id="PF07568">
    <property type="entry name" value="HisKA_2"/>
    <property type="match status" value="1"/>
</dbReference>
<comment type="catalytic activity">
    <reaction evidence="1">
        <text>ATP + protein L-histidine = ADP + protein N-phospho-L-histidine.</text>
        <dbReference type="EC" id="2.7.13.3"/>
    </reaction>
</comment>
<dbReference type="Gene3D" id="3.30.450.280">
    <property type="entry name" value="GAF domain"/>
    <property type="match status" value="1"/>
</dbReference>
<dbReference type="PROSITE" id="PS50109">
    <property type="entry name" value="HIS_KIN"/>
    <property type="match status" value="1"/>
</dbReference>
<evidence type="ECO:0000256" key="1">
    <source>
        <dbReference type="ARBA" id="ARBA00000085"/>
    </source>
</evidence>
<dbReference type="Gene3D" id="3.30.450.20">
    <property type="entry name" value="PAS domain"/>
    <property type="match status" value="1"/>
</dbReference>
<evidence type="ECO:0000256" key="3">
    <source>
        <dbReference type="ARBA" id="ARBA00022553"/>
    </source>
</evidence>
<organism evidence="10 11">
    <name type="scientific">Lysinibacillus fusiformis</name>
    <dbReference type="NCBI Taxonomy" id="28031"/>
    <lineage>
        <taxon>Bacteria</taxon>
        <taxon>Bacillati</taxon>
        <taxon>Bacillota</taxon>
        <taxon>Bacilli</taxon>
        <taxon>Bacillales</taxon>
        <taxon>Bacillaceae</taxon>
        <taxon>Lysinibacillus</taxon>
    </lineage>
</organism>
<dbReference type="SUPFAM" id="SSF55874">
    <property type="entry name" value="ATPase domain of HSP90 chaperone/DNA topoisomerase II/histidine kinase"/>
    <property type="match status" value="1"/>
</dbReference>
<keyword evidence="3" id="KW-0597">Phosphoprotein</keyword>
<gene>
    <name evidence="10" type="ORF">CRI88_00195</name>
</gene>
<dbReference type="Gene3D" id="3.30.565.10">
    <property type="entry name" value="Histidine kinase-like ATPase, C-terminal domain"/>
    <property type="match status" value="1"/>
</dbReference>
<sequence>MLADYSLIGGLNLSNIQSLCRKYTNLSATDIDKLIEIEATLTYYAELTDCYMFIDCLLENLPHAIVVAEAFPKKEIGLYEKSVIGKFVFESFEPAVFAAFKHQEKSSISRAITQEGITVEQNVMPIFNEQQQVIAVLIQEKMVKMQTTPKDDFQNMPFALIEHIVEPNPQPIPVVSDLLVESIILTNHENKVIYSNPAGYHFISELSGLENFDNVALDKILPFLQEVYDKGDDVFFLEITIDRKSFIVKKIPIRSQNEKVTLLIIHDLTELKLKENELMMKTFAIREIHHRVKNNLQTVTSLLRLQMRNDRSAANASAFQEALNRIYSISSVYELILENEDNAEEKVDVIALAKKIGHKMIDTSNTATIQLAFQHDNLQLFCHSKKAVSLALIICELLQNALKYAFIGRDEGTIDIQFIQEESTISLHISDNGVGMQEVKASFGMEIITRLVEYDLAGSFSIIPSEEGTHTQIQFPVSEEVFIVND</sequence>
<dbReference type="GO" id="GO:0005524">
    <property type="term" value="F:ATP binding"/>
    <property type="evidence" value="ECO:0007669"/>
    <property type="project" value="UniProtKB-KW"/>
</dbReference>
<keyword evidence="6 10" id="KW-0418">Kinase</keyword>
<dbReference type="EMBL" id="PDFK01000001">
    <property type="protein sequence ID" value="PKU52785.1"/>
    <property type="molecule type" value="Genomic_DNA"/>
</dbReference>
<keyword evidence="4" id="KW-0808">Transferase</keyword>
<dbReference type="InterPro" id="IPR011495">
    <property type="entry name" value="Sig_transdc_His_kin_sub2_dim/P"/>
</dbReference>
<dbReference type="Pfam" id="PF12282">
    <property type="entry name" value="GAF_PdtaS"/>
    <property type="match status" value="1"/>
</dbReference>
<keyword evidence="8" id="KW-0902">Two-component regulatory system</keyword>
<dbReference type="RefSeq" id="WP_051891581.1">
    <property type="nucleotide sequence ID" value="NZ_JAZBNI010000008.1"/>
</dbReference>
<keyword evidence="5" id="KW-0547">Nucleotide-binding</keyword>
<feature type="domain" description="Histidine kinase" evidence="9">
    <location>
        <begin position="287"/>
        <end position="479"/>
    </location>
</feature>
<proteinExistence type="predicted"/>
<dbReference type="AlphaFoldDB" id="A0A2I0V3A4"/>
<evidence type="ECO:0000313" key="11">
    <source>
        <dbReference type="Proteomes" id="UP000234956"/>
    </source>
</evidence>
<dbReference type="PANTHER" id="PTHR41523:SF8">
    <property type="entry name" value="ETHYLENE RESPONSE SENSOR PROTEIN"/>
    <property type="match status" value="1"/>
</dbReference>
<evidence type="ECO:0000313" key="10">
    <source>
        <dbReference type="EMBL" id="PKU52785.1"/>
    </source>
</evidence>
<evidence type="ECO:0000256" key="7">
    <source>
        <dbReference type="ARBA" id="ARBA00022840"/>
    </source>
</evidence>
<reference evidence="10 11" key="1">
    <citation type="submission" date="2017-10" db="EMBL/GenBank/DDBJ databases">
        <title>Draft genome of Lysinibacillus fusiformis strain Juneja, a laboratory-derived pathogen of Drosophila melanogaster.</title>
        <authorList>
            <person name="Smith B.R."/>
            <person name="Unckless R.L."/>
        </authorList>
    </citation>
    <scope>NUCLEOTIDE SEQUENCE [LARGE SCALE GENOMIC DNA]</scope>
    <source>
        <strain evidence="10 11">Juneja</strain>
    </source>
</reference>
<dbReference type="PANTHER" id="PTHR41523">
    <property type="entry name" value="TWO-COMPONENT SYSTEM SENSOR PROTEIN"/>
    <property type="match status" value="1"/>
</dbReference>
<evidence type="ECO:0000259" key="9">
    <source>
        <dbReference type="PROSITE" id="PS50109"/>
    </source>
</evidence>
<evidence type="ECO:0000256" key="5">
    <source>
        <dbReference type="ARBA" id="ARBA00022741"/>
    </source>
</evidence>
<dbReference type="Proteomes" id="UP000234956">
    <property type="component" value="Unassembled WGS sequence"/>
</dbReference>
<protein>
    <recommendedName>
        <fullName evidence="2">histidine kinase</fullName>
        <ecNumber evidence="2">2.7.13.3</ecNumber>
    </recommendedName>
</protein>
<dbReference type="GO" id="GO:0000160">
    <property type="term" value="P:phosphorelay signal transduction system"/>
    <property type="evidence" value="ECO:0007669"/>
    <property type="project" value="UniProtKB-KW"/>
</dbReference>
<name>A0A2I0V3A4_9BACI</name>
<evidence type="ECO:0000256" key="6">
    <source>
        <dbReference type="ARBA" id="ARBA00022777"/>
    </source>
</evidence>
<dbReference type="InterPro" id="IPR022066">
    <property type="entry name" value="PdtaS_GAF"/>
</dbReference>
<dbReference type="InterPro" id="IPR036890">
    <property type="entry name" value="HATPase_C_sf"/>
</dbReference>
<dbReference type="InterPro" id="IPR038424">
    <property type="entry name" value="H_kinase_PdtaS_GAF_sf"/>
</dbReference>
<dbReference type="Pfam" id="PF02518">
    <property type="entry name" value="HATPase_c"/>
    <property type="match status" value="1"/>
</dbReference>
<evidence type="ECO:0000256" key="8">
    <source>
        <dbReference type="ARBA" id="ARBA00023012"/>
    </source>
</evidence>
<evidence type="ECO:0000256" key="2">
    <source>
        <dbReference type="ARBA" id="ARBA00012438"/>
    </source>
</evidence>
<keyword evidence="7" id="KW-0067">ATP-binding</keyword>
<comment type="caution">
    <text evidence="10">The sequence shown here is derived from an EMBL/GenBank/DDBJ whole genome shotgun (WGS) entry which is preliminary data.</text>
</comment>
<dbReference type="InterPro" id="IPR003594">
    <property type="entry name" value="HATPase_dom"/>
</dbReference>
<dbReference type="InterPro" id="IPR005467">
    <property type="entry name" value="His_kinase_dom"/>
</dbReference>